<dbReference type="EMBL" id="JAODUP010000456">
    <property type="protein sequence ID" value="KAK2149330.1"/>
    <property type="molecule type" value="Genomic_DNA"/>
</dbReference>
<reference evidence="2" key="1">
    <citation type="journal article" date="2023" name="Mol. Biol. Evol.">
        <title>Third-Generation Sequencing Reveals the Adaptive Role of the Epigenome in Three Deep-Sea Polychaetes.</title>
        <authorList>
            <person name="Perez M."/>
            <person name="Aroh O."/>
            <person name="Sun Y."/>
            <person name="Lan Y."/>
            <person name="Juniper S.K."/>
            <person name="Young C.R."/>
            <person name="Angers B."/>
            <person name="Qian P.Y."/>
        </authorList>
    </citation>
    <scope>NUCLEOTIDE SEQUENCE</scope>
    <source>
        <strain evidence="2">P08H-3</strain>
    </source>
</reference>
<dbReference type="Proteomes" id="UP001208570">
    <property type="component" value="Unassembled WGS sequence"/>
</dbReference>
<organism evidence="2 3">
    <name type="scientific">Paralvinella palmiformis</name>
    <dbReference type="NCBI Taxonomy" id="53620"/>
    <lineage>
        <taxon>Eukaryota</taxon>
        <taxon>Metazoa</taxon>
        <taxon>Spiralia</taxon>
        <taxon>Lophotrochozoa</taxon>
        <taxon>Annelida</taxon>
        <taxon>Polychaeta</taxon>
        <taxon>Sedentaria</taxon>
        <taxon>Canalipalpata</taxon>
        <taxon>Terebellida</taxon>
        <taxon>Terebelliformia</taxon>
        <taxon>Alvinellidae</taxon>
        <taxon>Paralvinella</taxon>
    </lineage>
</organism>
<dbReference type="AlphaFoldDB" id="A0AAD9JBN3"/>
<sequence>MHGTLRKSSTYFGNVRYTSGAFGNLRHTSRLVGNVRQISTFFYNIRALYGTRQSPKPFKAARPVWFKNRRAKWRKQKREEESRKSTSKVDICRTGAEDERTGNSSDACAYESDVDDDEEEEEEISVTDEIESSNDRLRDPMTSPVGNRRCGHVDRAEVN</sequence>
<proteinExistence type="predicted"/>
<evidence type="ECO:0000313" key="2">
    <source>
        <dbReference type="EMBL" id="KAK2149330.1"/>
    </source>
</evidence>
<feature type="compositionally biased region" description="Acidic residues" evidence="1">
    <location>
        <begin position="112"/>
        <end position="132"/>
    </location>
</feature>
<gene>
    <name evidence="2" type="ORF">LSH36_455g06035</name>
</gene>
<accession>A0AAD9JBN3</accession>
<name>A0AAD9JBN3_9ANNE</name>
<comment type="caution">
    <text evidence="2">The sequence shown here is derived from an EMBL/GenBank/DDBJ whole genome shotgun (WGS) entry which is preliminary data.</text>
</comment>
<evidence type="ECO:0000313" key="3">
    <source>
        <dbReference type="Proteomes" id="UP001208570"/>
    </source>
</evidence>
<feature type="region of interest" description="Disordered" evidence="1">
    <location>
        <begin position="71"/>
        <end position="159"/>
    </location>
</feature>
<keyword evidence="3" id="KW-1185">Reference proteome</keyword>
<evidence type="ECO:0000256" key="1">
    <source>
        <dbReference type="SAM" id="MobiDB-lite"/>
    </source>
</evidence>
<protein>
    <submittedName>
        <fullName evidence="2">Uncharacterized protein</fullName>
    </submittedName>
</protein>